<organism evidence="2 3">
    <name type="scientific">SAR86 cluster bacterium</name>
    <dbReference type="NCBI Taxonomy" id="2030880"/>
    <lineage>
        <taxon>Bacteria</taxon>
        <taxon>Pseudomonadati</taxon>
        <taxon>Pseudomonadota</taxon>
        <taxon>Gammaproteobacteria</taxon>
        <taxon>SAR86 cluster</taxon>
    </lineage>
</organism>
<proteinExistence type="predicted"/>
<sequence>MLSEIVKISSVGSESIRLQPFNSNGTCNSCSLKPSCGQYLLNSLYLNREVELPTSLLPKETDLRSLKNGSQIQINIEAGKLVQLALLLYLLPLLGMLFTAYLAELAGLSEVLIMTLVFLVLFLSMRMLSRYFQRHGRLEKITLRLLPASEMMLSKVSIDNRGG</sequence>
<dbReference type="AlphaFoldDB" id="A0A2A5C8M6"/>
<evidence type="ECO:0000313" key="2">
    <source>
        <dbReference type="EMBL" id="PCJ39925.1"/>
    </source>
</evidence>
<comment type="caution">
    <text evidence="2">The sequence shown here is derived from an EMBL/GenBank/DDBJ whole genome shotgun (WGS) entry which is preliminary data.</text>
</comment>
<dbReference type="PANTHER" id="PTHR35867">
    <property type="entry name" value="PROTEIN RSEC"/>
    <property type="match status" value="1"/>
</dbReference>
<evidence type="ECO:0008006" key="4">
    <source>
        <dbReference type="Google" id="ProtNLM"/>
    </source>
</evidence>
<name>A0A2A5C8M6_9GAMM</name>
<gene>
    <name evidence="2" type="ORF">COA71_12155</name>
</gene>
<accession>A0A2A5C8M6</accession>
<keyword evidence="1" id="KW-0812">Transmembrane</keyword>
<protein>
    <recommendedName>
        <fullName evidence="4">Fis family transcriptional regulator</fullName>
    </recommendedName>
</protein>
<evidence type="ECO:0000313" key="3">
    <source>
        <dbReference type="Proteomes" id="UP000228987"/>
    </source>
</evidence>
<dbReference type="Proteomes" id="UP000228987">
    <property type="component" value="Unassembled WGS sequence"/>
</dbReference>
<dbReference type="PANTHER" id="PTHR35867:SF1">
    <property type="entry name" value="PROTEIN RSEC"/>
    <property type="match status" value="1"/>
</dbReference>
<dbReference type="Pfam" id="PF04246">
    <property type="entry name" value="RseC_MucC"/>
    <property type="match status" value="1"/>
</dbReference>
<feature type="transmembrane region" description="Helical" evidence="1">
    <location>
        <begin position="108"/>
        <end position="128"/>
    </location>
</feature>
<dbReference type="InterPro" id="IPR007359">
    <property type="entry name" value="SigmaE_reg_RseC_MucC"/>
</dbReference>
<keyword evidence="1" id="KW-0472">Membrane</keyword>
<keyword evidence="1" id="KW-1133">Transmembrane helix</keyword>
<reference evidence="3" key="1">
    <citation type="submission" date="2017-08" db="EMBL/GenBank/DDBJ databases">
        <title>A dynamic microbial community with high functional redundancy inhabits the cold, oxic subseafloor aquifer.</title>
        <authorList>
            <person name="Tully B.J."/>
            <person name="Wheat C.G."/>
            <person name="Glazer B.T."/>
            <person name="Huber J.A."/>
        </authorList>
    </citation>
    <scope>NUCLEOTIDE SEQUENCE [LARGE SCALE GENOMIC DNA]</scope>
</reference>
<evidence type="ECO:0000256" key="1">
    <source>
        <dbReference type="SAM" id="Phobius"/>
    </source>
</evidence>
<dbReference type="EMBL" id="NVWI01000011">
    <property type="protein sequence ID" value="PCJ39925.1"/>
    <property type="molecule type" value="Genomic_DNA"/>
</dbReference>
<feature type="transmembrane region" description="Helical" evidence="1">
    <location>
        <begin position="81"/>
        <end position="102"/>
    </location>
</feature>